<evidence type="ECO:0000313" key="2">
    <source>
        <dbReference type="EMBL" id="QMT00511.1"/>
    </source>
</evidence>
<accession>A0A7D7QYR3</accession>
<keyword evidence="3" id="KW-1185">Reference proteome</keyword>
<sequence>MTESRRSSRLRATDWVDAAFTLLTSEGGGEHGVTIARLCTTLEVTKGSFYWHFRDLDALWEAMAVRWQEMNRRRVADLDKLSEMPPDGRLIALSTMLISKDHLTVERAIRNWARSNDNVAETVRNIDAEIFEAVEGIVGEFGMSPGQARLVSGVLVYAGIGYIHGHDGLPTITPDDVQRALPGLLSFTVAEPSADPDPTGPDVP</sequence>
<dbReference type="PANTHER" id="PTHR30055">
    <property type="entry name" value="HTH-TYPE TRANSCRIPTIONAL REGULATOR RUTR"/>
    <property type="match status" value="1"/>
</dbReference>
<reference evidence="3" key="1">
    <citation type="submission" date="2020-07" db="EMBL/GenBank/DDBJ databases">
        <title>novel species isolated from the respiratory tract of Marmot.</title>
        <authorList>
            <person name="Zhang G."/>
        </authorList>
    </citation>
    <scope>NUCLEOTIDE SEQUENCE [LARGE SCALE GENOMIC DNA]</scope>
    <source>
        <strain evidence="3">686</strain>
    </source>
</reference>
<keyword evidence="1" id="KW-0238">DNA-binding</keyword>
<proteinExistence type="predicted"/>
<dbReference type="EMBL" id="CP059491">
    <property type="protein sequence ID" value="QMT00511.1"/>
    <property type="molecule type" value="Genomic_DNA"/>
</dbReference>
<evidence type="ECO:0000256" key="1">
    <source>
        <dbReference type="ARBA" id="ARBA00023125"/>
    </source>
</evidence>
<protein>
    <submittedName>
        <fullName evidence="2">TetR/AcrR family transcriptional regulator</fullName>
    </submittedName>
</protein>
<dbReference type="SUPFAM" id="SSF46689">
    <property type="entry name" value="Homeodomain-like"/>
    <property type="match status" value="1"/>
</dbReference>
<dbReference type="RefSeq" id="WP_219849604.1">
    <property type="nucleotide sequence ID" value="NZ_CP059491.1"/>
</dbReference>
<dbReference type="KEGG" id="gji:H1R19_16590"/>
<dbReference type="Proteomes" id="UP000515663">
    <property type="component" value="Chromosome"/>
</dbReference>
<dbReference type="GO" id="GO:0000976">
    <property type="term" value="F:transcription cis-regulatory region binding"/>
    <property type="evidence" value="ECO:0007669"/>
    <property type="project" value="TreeGrafter"/>
</dbReference>
<dbReference type="AlphaFoldDB" id="A0A7D7QYR3"/>
<evidence type="ECO:0000313" key="3">
    <source>
        <dbReference type="Proteomes" id="UP000515663"/>
    </source>
</evidence>
<dbReference type="GO" id="GO:0003700">
    <property type="term" value="F:DNA-binding transcription factor activity"/>
    <property type="evidence" value="ECO:0007669"/>
    <property type="project" value="TreeGrafter"/>
</dbReference>
<name>A0A7D7QYR3_9ACTN</name>
<organism evidence="2 3">
    <name type="scientific">Gordonia jinghuaiqii</name>
    <dbReference type="NCBI Taxonomy" id="2758710"/>
    <lineage>
        <taxon>Bacteria</taxon>
        <taxon>Bacillati</taxon>
        <taxon>Actinomycetota</taxon>
        <taxon>Actinomycetes</taxon>
        <taxon>Mycobacteriales</taxon>
        <taxon>Gordoniaceae</taxon>
        <taxon>Gordonia</taxon>
    </lineage>
</organism>
<gene>
    <name evidence="2" type="ORF">H1R19_16590</name>
</gene>
<dbReference type="Gene3D" id="1.10.10.60">
    <property type="entry name" value="Homeodomain-like"/>
    <property type="match status" value="1"/>
</dbReference>
<dbReference type="InterPro" id="IPR050109">
    <property type="entry name" value="HTH-type_TetR-like_transc_reg"/>
</dbReference>
<dbReference type="InterPro" id="IPR009057">
    <property type="entry name" value="Homeodomain-like_sf"/>
</dbReference>
<dbReference type="PANTHER" id="PTHR30055:SF239">
    <property type="entry name" value="TRANSCRIPTIONAL REGULATORY PROTEIN"/>
    <property type="match status" value="1"/>
</dbReference>